<evidence type="ECO:0000313" key="2">
    <source>
        <dbReference type="EMBL" id="EEF46552.1"/>
    </source>
</evidence>
<dbReference type="SUPFAM" id="SSF52540">
    <property type="entry name" value="P-loop containing nucleoside triphosphate hydrolases"/>
    <property type="match status" value="1"/>
</dbReference>
<dbReference type="GO" id="GO:0000724">
    <property type="term" value="P:double-strand break repair via homologous recombination"/>
    <property type="evidence" value="ECO:0007669"/>
    <property type="project" value="InterPro"/>
</dbReference>
<sequence>MSNGIRGWIEGDESGREMLSRVQKERPYLHLPPPFHKVPIRVGNVIEVIGSSPSAKTHILMQSATHCILPQYCGGLGRLVFFVDLDCRFDILRLSQILKNRIIQTNGSDDEEIFGACMRRFRYIRCYDSLEFLATLKTLRHQIQRDREAQGITISCMMIDSIGAFHWVDRASTSFLGDNSRKGFSLQNVWETIVQEIKKLLLVHPMLVIAAKATILGNRYAANNIKCQITWYQSQELKKLELLVYFLGLGLLKNIVTVFVQYLGHHPRVLCYCHRPYRKKDHLPISGFPKSGDQQPCA</sequence>
<gene>
    <name evidence="2" type="ORF">RCOM_1660520</name>
</gene>
<dbReference type="eggNOG" id="KOG2859">
    <property type="taxonomic scope" value="Eukaryota"/>
</dbReference>
<keyword evidence="3" id="KW-1185">Reference proteome</keyword>
<dbReference type="CDD" id="cd19490">
    <property type="entry name" value="XRCC2"/>
    <property type="match status" value="1"/>
</dbReference>
<evidence type="ECO:0000313" key="3">
    <source>
        <dbReference type="Proteomes" id="UP000008311"/>
    </source>
</evidence>
<dbReference type="Proteomes" id="UP000008311">
    <property type="component" value="Unassembled WGS sequence"/>
</dbReference>
<dbReference type="PANTHER" id="PTHR46644:SF2">
    <property type="entry name" value="DNA REPAIR PROTEIN XRCC2"/>
    <property type="match status" value="1"/>
</dbReference>
<dbReference type="AlphaFoldDB" id="B9RPZ1"/>
<dbReference type="STRING" id="3988.B9RPZ1"/>
<dbReference type="EMBL" id="EQ973799">
    <property type="protein sequence ID" value="EEF46552.1"/>
    <property type="molecule type" value="Genomic_DNA"/>
</dbReference>
<dbReference type="InterPro" id="IPR030547">
    <property type="entry name" value="XRCC2"/>
</dbReference>
<protein>
    <submittedName>
        <fullName evidence="2">X-ray repair cross complementing protein 2, xrcc2, putative</fullName>
    </submittedName>
</protein>
<dbReference type="InParanoid" id="B9RPZ1"/>
<proteinExistence type="predicted"/>
<organism evidence="2 3">
    <name type="scientific">Ricinus communis</name>
    <name type="common">Castor bean</name>
    <dbReference type="NCBI Taxonomy" id="3988"/>
    <lineage>
        <taxon>Eukaryota</taxon>
        <taxon>Viridiplantae</taxon>
        <taxon>Streptophyta</taxon>
        <taxon>Embryophyta</taxon>
        <taxon>Tracheophyta</taxon>
        <taxon>Spermatophyta</taxon>
        <taxon>Magnoliopsida</taxon>
        <taxon>eudicotyledons</taxon>
        <taxon>Gunneridae</taxon>
        <taxon>Pentapetalae</taxon>
        <taxon>rosids</taxon>
        <taxon>fabids</taxon>
        <taxon>Malpighiales</taxon>
        <taxon>Euphorbiaceae</taxon>
        <taxon>Acalyphoideae</taxon>
        <taxon>Acalypheae</taxon>
        <taxon>Ricinus</taxon>
    </lineage>
</organism>
<dbReference type="GO" id="GO:0005657">
    <property type="term" value="C:replication fork"/>
    <property type="evidence" value="ECO:0007669"/>
    <property type="project" value="InterPro"/>
</dbReference>
<evidence type="ECO:0000256" key="1">
    <source>
        <dbReference type="SAM" id="Phobius"/>
    </source>
</evidence>
<keyword evidence="1" id="KW-1133">Transmembrane helix</keyword>
<accession>B9RPZ1</accession>
<dbReference type="PANTHER" id="PTHR46644">
    <property type="entry name" value="DNA REPAIR PROTEIN XRCC2"/>
    <property type="match status" value="1"/>
</dbReference>
<dbReference type="FunCoup" id="B9RPZ1">
    <property type="interactions" value="1342"/>
</dbReference>
<feature type="transmembrane region" description="Helical" evidence="1">
    <location>
        <begin position="242"/>
        <end position="264"/>
    </location>
</feature>
<dbReference type="InterPro" id="IPR027417">
    <property type="entry name" value="P-loop_NTPase"/>
</dbReference>
<keyword evidence="1" id="KW-0812">Transmembrane</keyword>
<dbReference type="Gene3D" id="3.40.50.300">
    <property type="entry name" value="P-loop containing nucleotide triphosphate hydrolases"/>
    <property type="match status" value="1"/>
</dbReference>
<name>B9RPZ1_RICCO</name>
<reference evidence="3" key="1">
    <citation type="journal article" date="2010" name="Nat. Biotechnol.">
        <title>Draft genome sequence of the oilseed species Ricinus communis.</title>
        <authorList>
            <person name="Chan A.P."/>
            <person name="Crabtree J."/>
            <person name="Zhao Q."/>
            <person name="Lorenzi H."/>
            <person name="Orvis J."/>
            <person name="Puiu D."/>
            <person name="Melake-Berhan A."/>
            <person name="Jones K.M."/>
            <person name="Redman J."/>
            <person name="Chen G."/>
            <person name="Cahoon E.B."/>
            <person name="Gedil M."/>
            <person name="Stanke M."/>
            <person name="Haas B.J."/>
            <person name="Wortman J.R."/>
            <person name="Fraser-Liggett C.M."/>
            <person name="Ravel J."/>
            <person name="Rabinowicz P.D."/>
        </authorList>
    </citation>
    <scope>NUCLEOTIDE SEQUENCE [LARGE SCALE GENOMIC DNA]</scope>
    <source>
        <strain evidence="3">cv. Hale</strain>
    </source>
</reference>
<keyword evidence="1" id="KW-0472">Membrane</keyword>
<dbReference type="GO" id="GO:0033063">
    <property type="term" value="C:Rad51B-Rad51C-Rad51D-XRCC2 complex"/>
    <property type="evidence" value="ECO:0007669"/>
    <property type="project" value="InterPro"/>
</dbReference>